<name>K1JLU5_9BURK</name>
<dbReference type="GO" id="GO:0016817">
    <property type="term" value="F:hydrolase activity, acting on acid anhydrides"/>
    <property type="evidence" value="ECO:0007669"/>
    <property type="project" value="InterPro"/>
</dbReference>
<dbReference type="eggNOG" id="COG3378">
    <property type="taxonomic scope" value="Bacteria"/>
</dbReference>
<evidence type="ECO:0000256" key="1">
    <source>
        <dbReference type="ARBA" id="ARBA00022741"/>
    </source>
</evidence>
<dbReference type="PANTHER" id="PTHR35372">
    <property type="entry name" value="ATP BINDING PROTEIN-RELATED"/>
    <property type="match status" value="1"/>
</dbReference>
<dbReference type="InterPro" id="IPR006500">
    <property type="entry name" value="Helicase_put_C_phage/plasmid"/>
</dbReference>
<keyword evidence="1" id="KW-0547">Nucleotide-binding</keyword>
<evidence type="ECO:0000259" key="4">
    <source>
        <dbReference type="PROSITE" id="PS51206"/>
    </source>
</evidence>
<dbReference type="NCBIfam" id="TIGR01613">
    <property type="entry name" value="primase_Cterm"/>
    <property type="match status" value="1"/>
</dbReference>
<dbReference type="PATRIC" id="fig|742823.3.peg.1262"/>
<dbReference type="InterPro" id="IPR014819">
    <property type="entry name" value="PriCT_2"/>
</dbReference>
<dbReference type="InterPro" id="IPR051620">
    <property type="entry name" value="ORF904-like_C"/>
</dbReference>
<evidence type="ECO:0000313" key="6">
    <source>
        <dbReference type="Proteomes" id="UP000005835"/>
    </source>
</evidence>
<comment type="caution">
    <text evidence="5">The sequence shown here is derived from an EMBL/GenBank/DDBJ whole genome shotgun (WGS) entry which is preliminary data.</text>
</comment>
<proteinExistence type="predicted"/>
<dbReference type="SUPFAM" id="SSF56747">
    <property type="entry name" value="Prim-pol domain"/>
    <property type="match status" value="1"/>
</dbReference>
<dbReference type="RefSeq" id="WP_005435250.1">
    <property type="nucleotide sequence ID" value="NZ_JH815516.1"/>
</dbReference>
<dbReference type="GO" id="GO:0005524">
    <property type="term" value="F:ATP binding"/>
    <property type="evidence" value="ECO:0007669"/>
    <property type="project" value="UniProtKB-KW"/>
</dbReference>
<dbReference type="AlphaFoldDB" id="K1JLU5"/>
<dbReference type="STRING" id="742823.HMPREF9465_01276"/>
<dbReference type="InterPro" id="IPR015330">
    <property type="entry name" value="DNA_primase/pol_bifunc_N"/>
</dbReference>
<dbReference type="HOGENOM" id="CLU_407041_0_0_4"/>
<dbReference type="PROSITE" id="PS51206">
    <property type="entry name" value="SF3_HELICASE_1"/>
    <property type="match status" value="1"/>
</dbReference>
<dbReference type="InterPro" id="IPR014818">
    <property type="entry name" value="Phage/plasmid_primase_P4_C"/>
</dbReference>
<accession>K1JLU5</accession>
<dbReference type="Pfam" id="PF09250">
    <property type="entry name" value="Prim-Pol"/>
    <property type="match status" value="1"/>
</dbReference>
<dbReference type="SMART" id="SM00885">
    <property type="entry name" value="D5_N"/>
    <property type="match status" value="1"/>
</dbReference>
<dbReference type="Proteomes" id="UP000005835">
    <property type="component" value="Unassembled WGS sequence"/>
</dbReference>
<dbReference type="SMART" id="SM00943">
    <property type="entry name" value="Prim-Pol"/>
    <property type="match status" value="1"/>
</dbReference>
<keyword evidence="2" id="KW-0378">Hydrolase</keyword>
<dbReference type="Pfam" id="PF08706">
    <property type="entry name" value="D5_N"/>
    <property type="match status" value="1"/>
</dbReference>
<dbReference type="InterPro" id="IPR027417">
    <property type="entry name" value="P-loop_NTPase"/>
</dbReference>
<dbReference type="eggNOG" id="COG0467">
    <property type="taxonomic scope" value="Bacteria"/>
</dbReference>
<gene>
    <name evidence="5" type="ORF">HMPREF9465_01276</name>
</gene>
<evidence type="ECO:0000256" key="3">
    <source>
        <dbReference type="ARBA" id="ARBA00022840"/>
    </source>
</evidence>
<dbReference type="Gene3D" id="3.40.50.300">
    <property type="entry name" value="P-loop containing nucleotide triphosphate hydrolases"/>
    <property type="match status" value="1"/>
</dbReference>
<dbReference type="PANTHER" id="PTHR35372:SF2">
    <property type="entry name" value="SF3 HELICASE DOMAIN-CONTAINING PROTEIN"/>
    <property type="match status" value="1"/>
</dbReference>
<protein>
    <submittedName>
        <fullName evidence="5">Phage/plasmid primase, P4 family domain-containing protein</fullName>
    </submittedName>
</protein>
<dbReference type="InterPro" id="IPR014015">
    <property type="entry name" value="Helicase_SF3_DNA-vir"/>
</dbReference>
<feature type="domain" description="SF3 helicase" evidence="4">
    <location>
        <begin position="494"/>
        <end position="675"/>
    </location>
</feature>
<dbReference type="Pfam" id="PF08707">
    <property type="entry name" value="PriCT_2"/>
    <property type="match status" value="1"/>
</dbReference>
<reference evidence="5 6" key="1">
    <citation type="submission" date="2012-05" db="EMBL/GenBank/DDBJ databases">
        <title>The Genome Sequence of Sutterella wadsworthensis 2_1_59BFAA.</title>
        <authorList>
            <consortium name="The Broad Institute Genome Sequencing Platform"/>
            <person name="Earl A."/>
            <person name="Ward D."/>
            <person name="Feldgarden M."/>
            <person name="Gevers D."/>
            <person name="Daigneault M."/>
            <person name="Strauss J."/>
            <person name="Allen-Vercoe E."/>
            <person name="Walker B."/>
            <person name="Young S.K."/>
            <person name="Zeng Q."/>
            <person name="Gargeya S."/>
            <person name="Fitzgerald M."/>
            <person name="Haas B."/>
            <person name="Abouelleil A."/>
            <person name="Alvarado L."/>
            <person name="Arachchi H.M."/>
            <person name="Berlin A.M."/>
            <person name="Chapman S.B."/>
            <person name="Goldberg J."/>
            <person name="Griggs A."/>
            <person name="Gujja S."/>
            <person name="Hansen M."/>
            <person name="Howarth C."/>
            <person name="Imamovic A."/>
            <person name="Larimer J."/>
            <person name="McCowen C."/>
            <person name="Montmayeur A."/>
            <person name="Murphy C."/>
            <person name="Neiman D."/>
            <person name="Pearson M."/>
            <person name="Priest M."/>
            <person name="Roberts A."/>
            <person name="Saif S."/>
            <person name="Shea T."/>
            <person name="Sisk P."/>
            <person name="Sykes S."/>
            <person name="Wortman J."/>
            <person name="Nusbaum C."/>
            <person name="Birren B."/>
        </authorList>
    </citation>
    <scope>NUCLEOTIDE SEQUENCE [LARGE SCALE GENOMIC DNA]</scope>
    <source>
        <strain evidence="5 6">2_1_59BFAA</strain>
    </source>
</reference>
<dbReference type="OrthoDB" id="5959484at2"/>
<evidence type="ECO:0000256" key="2">
    <source>
        <dbReference type="ARBA" id="ARBA00022801"/>
    </source>
</evidence>
<organism evidence="5 6">
    <name type="scientific">Sutterella wadsworthensis 2_1_59BFAA</name>
    <dbReference type="NCBI Taxonomy" id="742823"/>
    <lineage>
        <taxon>Bacteria</taxon>
        <taxon>Pseudomonadati</taxon>
        <taxon>Pseudomonadota</taxon>
        <taxon>Betaproteobacteria</taxon>
        <taxon>Burkholderiales</taxon>
        <taxon>Sutterellaceae</taxon>
        <taxon>Sutterella</taxon>
    </lineage>
</organism>
<keyword evidence="3" id="KW-0067">ATP-binding</keyword>
<evidence type="ECO:0000313" key="5">
    <source>
        <dbReference type="EMBL" id="EKB31171.1"/>
    </source>
</evidence>
<keyword evidence="6" id="KW-1185">Reference proteome</keyword>
<dbReference type="EMBL" id="ADMG01000031">
    <property type="protein sequence ID" value="EKB31171.1"/>
    <property type="molecule type" value="Genomic_DNA"/>
</dbReference>
<sequence>MTSFIREKGPRLVETGYPVVPLSKGKKHPTTPNWQNSPLTAQACRQRPEGEGVGVLCGYGDTPICAIDVDFRGTDAEAKALFDALCKAYPACAMAVYRVGRAPKFALLFRAEGRWLKQTTLEYVKNGDESTKSQLEVLGKGQQIVLYHTHPETGLPYSYPDAFFSGEPVDVPAAELPLMTYEGVQTLCDAFEKFVESNGWAPVKGSERTIAVDADEALAEELVPKRPIGLTIDQIRKLMTPRVESWGSYTPWYQDGMRIHHETTGSPEGLALWDELSQQAAKYDGFEEVEKKWATFNNRGLRSLTMWPIAREARMVIARAEAFTEDGLLCRVLRDWGDHLRYAPQAKRWYYFEPATRQWDRLGPEASICTRIRDEIFNSLLTEEIKAARDAGDEAREKAAAKFQLRCLDGESAMLDKLLKNLTRTRELYVDENDMDAMEEFIAVENGLVNLKTRDLVPNAPDALMVKYCNVRYDPSADCPTWRKCVSTWFGSEEVAWYMQKVLGKMLAGRPDEEAFYLLIGDGANGKSSFLETISEVMGGYSKALSDETVIGRKGTPASGHRADIVRLQGARFVYCSETGSGESFRAADLKRISGGDKISARGAYAAEVKEFPARFTLFIATNFAPNMQGADNAMRRGSVRISVSGEVIPGAAQRGCPLFFVMQYARPDAIARVV</sequence>